<evidence type="ECO:0000313" key="3">
    <source>
        <dbReference type="Proteomes" id="UP000050640"/>
    </source>
</evidence>
<protein>
    <submittedName>
        <fullName evidence="4">PDZ domain-containing protein</fullName>
    </submittedName>
</protein>
<evidence type="ECO:0000259" key="2">
    <source>
        <dbReference type="PROSITE" id="PS50106"/>
    </source>
</evidence>
<feature type="region of interest" description="Disordered" evidence="1">
    <location>
        <begin position="95"/>
        <end position="135"/>
    </location>
</feature>
<dbReference type="InterPro" id="IPR041489">
    <property type="entry name" value="PDZ_6"/>
</dbReference>
<dbReference type="Proteomes" id="UP000050640">
    <property type="component" value="Unplaced"/>
</dbReference>
<organism evidence="3 4">
    <name type="scientific">Elaeophora elaphi</name>
    <dbReference type="NCBI Taxonomy" id="1147741"/>
    <lineage>
        <taxon>Eukaryota</taxon>
        <taxon>Metazoa</taxon>
        <taxon>Ecdysozoa</taxon>
        <taxon>Nematoda</taxon>
        <taxon>Chromadorea</taxon>
        <taxon>Rhabditida</taxon>
        <taxon>Spirurina</taxon>
        <taxon>Spiruromorpha</taxon>
        <taxon>Filarioidea</taxon>
        <taxon>Onchocercidae</taxon>
        <taxon>Elaeophora</taxon>
    </lineage>
</organism>
<keyword evidence="3" id="KW-1185">Reference proteome</keyword>
<dbReference type="Pfam" id="PF17820">
    <property type="entry name" value="PDZ_6"/>
    <property type="match status" value="1"/>
</dbReference>
<dbReference type="WBParaSite" id="EEL_0000106601-mRNA-1">
    <property type="protein sequence ID" value="EEL_0000106601-mRNA-1"/>
    <property type="gene ID" value="EEL_0000106601"/>
</dbReference>
<feature type="compositionally biased region" description="Polar residues" evidence="1">
    <location>
        <begin position="488"/>
        <end position="499"/>
    </location>
</feature>
<dbReference type="InterPro" id="IPR051109">
    <property type="entry name" value="MAM_complex_regulator"/>
</dbReference>
<dbReference type="SMART" id="SM00228">
    <property type="entry name" value="PDZ"/>
    <property type="match status" value="1"/>
</dbReference>
<feature type="compositionally biased region" description="Low complexity" evidence="1">
    <location>
        <begin position="161"/>
        <end position="174"/>
    </location>
</feature>
<dbReference type="InterPro" id="IPR001478">
    <property type="entry name" value="PDZ"/>
</dbReference>
<reference evidence="4" key="1">
    <citation type="submission" date="2016-04" db="UniProtKB">
        <authorList>
            <consortium name="WormBaseParasite"/>
        </authorList>
    </citation>
    <scope>IDENTIFICATION</scope>
</reference>
<dbReference type="InterPro" id="IPR036034">
    <property type="entry name" value="PDZ_sf"/>
</dbReference>
<feature type="region of interest" description="Disordered" evidence="1">
    <location>
        <begin position="153"/>
        <end position="189"/>
    </location>
</feature>
<sequence>LAQFFGTNVSSFLFSFISVELNQLDTRHSFASSLSPSPPNHQQYCYQQLELSSSSVLSFPEKSFNPVLDYTATATEDSYLTPSTSKLLRADTTTKADFPEQNQSRSVTPQANNSQEYLGEPSSDSDSDFPAPPDYLLPITAIKQSVISGSNLYGRSEHSNMKNNSSSNSLSTTNREPLSTLTGKRNTSATATEGVSLGVEACHEQSANVTAVKFPTPRQTNSSCHNYNKAMTETIGNNAQNETDSINKSKQATSPLLSYASSTLSSIQPRGHLVGTIDGIYPRTSPKFSRTNRLTNEVHEIAVPKSHLKTVDIQFEDKPGAAYQPSNIDRNNTKMGLQNGIGEMINVKINLSNEDNNNAREHFGFTVTGGKDKNAPVKIDAVIVGTPADEAGLQVGDLLLSINGEPLVDRYYQCVVRMLHEAERVGNIELRIRRSDNAVIGPRISTENPSQAIDQRSTISFDQKRALFDDKCTAKNNNCKEIRKQKHSSPASKWSTGNANKHPRNAPSVTVAAVAQNGKDGIVTRSNSVLSSISTLEDDDSRMAYIGGKYTMRHSRERFSSRTSLASSTSCSITGGGSDPDYRVTSLHDKPKPGKLADFIPEVERKTDVAYDQDDGASIYSSSFSRRESDVDGFANLFTSEDDGEVPLVLRNYDITPVRSVTTSPIQHKISYWMKKDEARTMSLPRNMGGEYRRNGYVVPCKLSSATKSITQKDGIMPEENSAYGNNGQMKTTDSGDWRQIIKQQRLPSPGDPGSRNRIDSDTNSRCGSGKINRHLSQSEVTRIKKSDSGIENHPSTDQSKKSSESNRSIASNSNKAHGSDESNNRKVITKPQANTDEPLLSVSGKHRCSHCGIELGKFFEIFLCKF</sequence>
<dbReference type="CDD" id="cd00136">
    <property type="entry name" value="PDZ_canonical"/>
    <property type="match status" value="1"/>
</dbReference>
<feature type="compositionally biased region" description="Basic and acidic residues" evidence="1">
    <location>
        <begin position="782"/>
        <end position="791"/>
    </location>
</feature>
<dbReference type="PANTHER" id="PTHR14063">
    <property type="entry name" value="PROTEIN LIN-7 HOMOLOG"/>
    <property type="match status" value="1"/>
</dbReference>
<feature type="compositionally biased region" description="Low complexity" evidence="1">
    <location>
        <begin position="806"/>
        <end position="815"/>
    </location>
</feature>
<dbReference type="Gene3D" id="2.30.42.10">
    <property type="match status" value="1"/>
</dbReference>
<dbReference type="STRING" id="1147741.A0A158Q708"/>
<dbReference type="SUPFAM" id="SSF50156">
    <property type="entry name" value="PDZ domain-like"/>
    <property type="match status" value="1"/>
</dbReference>
<evidence type="ECO:0000313" key="4">
    <source>
        <dbReference type="WBParaSite" id="EEL_0000106601-mRNA-1"/>
    </source>
</evidence>
<feature type="domain" description="PDZ" evidence="2">
    <location>
        <begin position="348"/>
        <end position="434"/>
    </location>
</feature>
<dbReference type="AlphaFoldDB" id="A0A158Q708"/>
<feature type="region of interest" description="Disordered" evidence="1">
    <location>
        <begin position="710"/>
        <end position="841"/>
    </location>
</feature>
<feature type="compositionally biased region" description="Polar residues" evidence="1">
    <location>
        <begin position="99"/>
        <end position="116"/>
    </location>
</feature>
<proteinExistence type="predicted"/>
<feature type="compositionally biased region" description="Polar residues" evidence="1">
    <location>
        <begin position="723"/>
        <end position="735"/>
    </location>
</feature>
<feature type="region of interest" description="Disordered" evidence="1">
    <location>
        <begin position="482"/>
        <end position="506"/>
    </location>
</feature>
<feature type="compositionally biased region" description="Polar residues" evidence="1">
    <location>
        <begin position="175"/>
        <end position="189"/>
    </location>
</feature>
<dbReference type="PROSITE" id="PS50106">
    <property type="entry name" value="PDZ"/>
    <property type="match status" value="1"/>
</dbReference>
<accession>A0A158Q708</accession>
<evidence type="ECO:0000256" key="1">
    <source>
        <dbReference type="SAM" id="MobiDB-lite"/>
    </source>
</evidence>
<name>A0A158Q708_9BILA</name>